<protein>
    <recommendedName>
        <fullName evidence="2">Right handed beta helix domain-containing protein</fullName>
    </recommendedName>
</protein>
<dbReference type="AlphaFoldDB" id="X0ZLH2"/>
<dbReference type="EMBL" id="BART01008219">
    <property type="protein sequence ID" value="GAG70500.1"/>
    <property type="molecule type" value="Genomic_DNA"/>
</dbReference>
<dbReference type="InterPro" id="IPR006626">
    <property type="entry name" value="PbH1"/>
</dbReference>
<dbReference type="InterPro" id="IPR011050">
    <property type="entry name" value="Pectin_lyase_fold/virulence"/>
</dbReference>
<dbReference type="SUPFAM" id="SSF51126">
    <property type="entry name" value="Pectin lyase-like"/>
    <property type="match status" value="1"/>
</dbReference>
<reference evidence="1" key="1">
    <citation type="journal article" date="2014" name="Front. Microbiol.">
        <title>High frequency of phylogenetically diverse reductive dehalogenase-homologous genes in deep subseafloor sedimentary metagenomes.</title>
        <authorList>
            <person name="Kawai M."/>
            <person name="Futagami T."/>
            <person name="Toyoda A."/>
            <person name="Takaki Y."/>
            <person name="Nishi S."/>
            <person name="Hori S."/>
            <person name="Arai W."/>
            <person name="Tsubouchi T."/>
            <person name="Morono Y."/>
            <person name="Uchiyama I."/>
            <person name="Ito T."/>
            <person name="Fujiyama A."/>
            <person name="Inagaki F."/>
            <person name="Takami H."/>
        </authorList>
    </citation>
    <scope>NUCLEOTIDE SEQUENCE</scope>
    <source>
        <strain evidence="1">Expedition CK06-06</strain>
    </source>
</reference>
<gene>
    <name evidence="1" type="ORF">S01H4_18524</name>
</gene>
<dbReference type="Gene3D" id="2.160.20.10">
    <property type="entry name" value="Single-stranded right-handed beta-helix, Pectin lyase-like"/>
    <property type="match status" value="1"/>
</dbReference>
<dbReference type="SMART" id="SM00710">
    <property type="entry name" value="PbH1"/>
    <property type="match status" value="5"/>
</dbReference>
<comment type="caution">
    <text evidence="1">The sequence shown here is derived from an EMBL/GenBank/DDBJ whole genome shotgun (WGS) entry which is preliminary data.</text>
</comment>
<dbReference type="InterPro" id="IPR012334">
    <property type="entry name" value="Pectin_lyas_fold"/>
</dbReference>
<proteinExistence type="predicted"/>
<evidence type="ECO:0000313" key="1">
    <source>
        <dbReference type="EMBL" id="GAG70500.1"/>
    </source>
</evidence>
<feature type="non-terminal residue" evidence="1">
    <location>
        <position position="373"/>
    </location>
</feature>
<evidence type="ECO:0008006" key="2">
    <source>
        <dbReference type="Google" id="ProtNLM"/>
    </source>
</evidence>
<name>X0ZLH2_9ZZZZ</name>
<organism evidence="1">
    <name type="scientific">marine sediment metagenome</name>
    <dbReference type="NCBI Taxonomy" id="412755"/>
    <lineage>
        <taxon>unclassified sequences</taxon>
        <taxon>metagenomes</taxon>
        <taxon>ecological metagenomes</taxon>
    </lineage>
</organism>
<sequence length="373" mass="39164">MEKKNILKATVSVIVAIAFALPVASSVANDEIAMSGIDEMTFAGTTIYIDDSNTEGPWNGTIDYPYQYIQDGIDNANAGDTIIVMPGNYNEDLNIDKANLNIRSESGKDITTIKLTGVVKYGIELNAGAINTTIGGEAGHGFTIMGPDTAPAGSFLISVNNAPSGIEISYNTIDTTGIASIGISVGAAGSSDLTITHNDFIGTDSGDGAIWLPHVEVFEVSWNTFTGAGKTNGGYQIETVDIQNATIHNNTIEDGCMAIAILASDGAGTYGDTNNVFICDNAVNDSKYGLIIYDADANGNVANLVANHNTFANGTYGVRIVGDGDQLDEDTIDINYNNIYGNTNGFDNPAAEINATNNYWGHASGPYHPTTNP</sequence>
<accession>X0ZLH2</accession>